<accession>V5BFS6</accession>
<feature type="compositionally biased region" description="Basic and acidic residues" evidence="1">
    <location>
        <begin position="41"/>
        <end position="54"/>
    </location>
</feature>
<reference evidence="2 3" key="1">
    <citation type="journal article" date="2014" name="Genome Announc.">
        <title>Trypanosoma cruzi Clone Dm28c Draft Genome Sequence.</title>
        <authorList>
            <person name="Grisard E.C."/>
            <person name="Teixeira S.M."/>
            <person name="de Almeida L.G."/>
            <person name="Stoco P.H."/>
            <person name="Gerber A.L."/>
            <person name="Talavera-Lopez C."/>
            <person name="Lima O.C."/>
            <person name="Andersson B."/>
            <person name="de Vasconcelos A.T."/>
        </authorList>
    </citation>
    <scope>NUCLEOTIDE SEQUENCE [LARGE SCALE GENOMIC DNA]</scope>
    <source>
        <strain evidence="2 3">Dm28c</strain>
    </source>
</reference>
<feature type="compositionally biased region" description="Polar residues" evidence="1">
    <location>
        <begin position="1"/>
        <end position="11"/>
    </location>
</feature>
<gene>
    <name evidence="2" type="ORF">TCDM_04808</name>
</gene>
<dbReference type="AlphaFoldDB" id="V5BFS6"/>
<feature type="region of interest" description="Disordered" evidence="1">
    <location>
        <begin position="1"/>
        <end position="23"/>
    </location>
</feature>
<dbReference type="VEuPathDB" id="TriTrypDB:TCDM_04808"/>
<dbReference type="EMBL" id="AYLP01000043">
    <property type="protein sequence ID" value="ESS66564.1"/>
    <property type="molecule type" value="Genomic_DNA"/>
</dbReference>
<comment type="caution">
    <text evidence="2">The sequence shown here is derived from an EMBL/GenBank/DDBJ whole genome shotgun (WGS) entry which is preliminary data.</text>
</comment>
<proteinExistence type="predicted"/>
<evidence type="ECO:0000313" key="2">
    <source>
        <dbReference type="EMBL" id="ESS66564.1"/>
    </source>
</evidence>
<protein>
    <submittedName>
        <fullName evidence="2">Uncharacterized protein</fullName>
    </submittedName>
</protein>
<dbReference type="OrthoDB" id="272458at2759"/>
<feature type="region of interest" description="Disordered" evidence="1">
    <location>
        <begin position="41"/>
        <end position="93"/>
    </location>
</feature>
<name>V5BFS6_TRYCR</name>
<dbReference type="Proteomes" id="UP000017861">
    <property type="component" value="Unassembled WGS sequence"/>
</dbReference>
<sequence>MATAQELQQQLEDLRSRHEEEVKRETAVFEEINKEMMEMQEMTERLEKEERQLEGRLGTGDRGAGESQGEVSSLLSNIALGLVDPDDSNSRRR</sequence>
<evidence type="ECO:0000256" key="1">
    <source>
        <dbReference type="SAM" id="MobiDB-lite"/>
    </source>
</evidence>
<feature type="compositionally biased region" description="Basic and acidic residues" evidence="1">
    <location>
        <begin position="12"/>
        <end position="23"/>
    </location>
</feature>
<evidence type="ECO:0000313" key="3">
    <source>
        <dbReference type="Proteomes" id="UP000017861"/>
    </source>
</evidence>
<organism evidence="2 3">
    <name type="scientific">Trypanosoma cruzi Dm28c</name>
    <dbReference type="NCBI Taxonomy" id="1416333"/>
    <lineage>
        <taxon>Eukaryota</taxon>
        <taxon>Discoba</taxon>
        <taxon>Euglenozoa</taxon>
        <taxon>Kinetoplastea</taxon>
        <taxon>Metakinetoplastina</taxon>
        <taxon>Trypanosomatida</taxon>
        <taxon>Trypanosomatidae</taxon>
        <taxon>Trypanosoma</taxon>
        <taxon>Schizotrypanum</taxon>
    </lineage>
</organism>